<dbReference type="PANTHER" id="PTHR10019">
    <property type="entry name" value="SNF5"/>
    <property type="match status" value="1"/>
</dbReference>
<protein>
    <recommendedName>
        <fullName evidence="9">Bushy growth protein</fullName>
    </recommendedName>
</protein>
<feature type="compositionally biased region" description="Polar residues" evidence="6">
    <location>
        <begin position="51"/>
        <end position="62"/>
    </location>
</feature>
<name>A0ABD0U510_DENTH</name>
<comment type="similarity">
    <text evidence="2">Belongs to the SNF5 family.</text>
</comment>
<dbReference type="GO" id="GO:0005634">
    <property type="term" value="C:nucleus"/>
    <property type="evidence" value="ECO:0007669"/>
    <property type="project" value="UniProtKB-SubCell"/>
</dbReference>
<feature type="compositionally biased region" description="Basic and acidic residues" evidence="6">
    <location>
        <begin position="63"/>
        <end position="78"/>
    </location>
</feature>
<feature type="region of interest" description="Disordered" evidence="6">
    <location>
        <begin position="27"/>
        <end position="78"/>
    </location>
</feature>
<gene>
    <name evidence="7" type="ORF">M5K25_021669</name>
</gene>
<evidence type="ECO:0000313" key="7">
    <source>
        <dbReference type="EMBL" id="KAL0907269.1"/>
    </source>
</evidence>
<sequence>MGKANRQTQHPKPVLGTAVQHIMLTELTAQKHGTTGNRGAKKLAPIRQHKSQTAGTGTATESHTQHREPKGLIKKTEGIGHDTCPLTSDFTVKWRHTYDFVAKWHHRPTAENLIPIRLDIENEGQRFKDSFTWNPTDPDSEVISFAKRTVKDLKLPPIFITQISQSIHSQLAEFRSYEGQEMHLKERIVPIKLDIRVNNTVIRDQFLWDISNLESDPEEFARTLCKDLDIEDLEVGPTIAVCIREQLFEVRFTFPRPSITDKNIEEIAILFRYAIAIQGVASARESRVGKKGRRGAESFINSKMSSSSLDLVKLFGSKGSVIRKRKDWYLYEPIVDILSNEEAEALDAREVRNARDLCRGSTNLWISLISIYIDKSGGRN</sequence>
<evidence type="ECO:0000256" key="4">
    <source>
        <dbReference type="ARBA" id="ARBA00023163"/>
    </source>
</evidence>
<evidence type="ECO:0000313" key="8">
    <source>
        <dbReference type="Proteomes" id="UP001552299"/>
    </source>
</evidence>
<organism evidence="7 8">
    <name type="scientific">Dendrobium thyrsiflorum</name>
    <name type="common">Pinecone-like raceme dendrobium</name>
    <name type="synonym">Orchid</name>
    <dbReference type="NCBI Taxonomy" id="117978"/>
    <lineage>
        <taxon>Eukaryota</taxon>
        <taxon>Viridiplantae</taxon>
        <taxon>Streptophyta</taxon>
        <taxon>Embryophyta</taxon>
        <taxon>Tracheophyta</taxon>
        <taxon>Spermatophyta</taxon>
        <taxon>Magnoliopsida</taxon>
        <taxon>Liliopsida</taxon>
        <taxon>Asparagales</taxon>
        <taxon>Orchidaceae</taxon>
        <taxon>Epidendroideae</taxon>
        <taxon>Malaxideae</taxon>
        <taxon>Dendrobiinae</taxon>
        <taxon>Dendrobium</taxon>
    </lineage>
</organism>
<evidence type="ECO:0000256" key="2">
    <source>
        <dbReference type="ARBA" id="ARBA00010239"/>
    </source>
</evidence>
<evidence type="ECO:0000256" key="1">
    <source>
        <dbReference type="ARBA" id="ARBA00004123"/>
    </source>
</evidence>
<dbReference type="InterPro" id="IPR006939">
    <property type="entry name" value="SNF5"/>
</dbReference>
<dbReference type="EMBL" id="JANQDX010000017">
    <property type="protein sequence ID" value="KAL0907269.1"/>
    <property type="molecule type" value="Genomic_DNA"/>
</dbReference>
<evidence type="ECO:0000256" key="3">
    <source>
        <dbReference type="ARBA" id="ARBA00023015"/>
    </source>
</evidence>
<comment type="subcellular location">
    <subcellularLocation>
        <location evidence="1">Nucleus</location>
    </subcellularLocation>
</comment>
<evidence type="ECO:0000256" key="5">
    <source>
        <dbReference type="ARBA" id="ARBA00023242"/>
    </source>
</evidence>
<dbReference type="Pfam" id="PF04855">
    <property type="entry name" value="SNF5"/>
    <property type="match status" value="1"/>
</dbReference>
<reference evidence="7 8" key="1">
    <citation type="journal article" date="2024" name="Plant Biotechnol. J.">
        <title>Dendrobium thyrsiflorum genome and its molecular insights into genes involved in important horticultural traits.</title>
        <authorList>
            <person name="Chen B."/>
            <person name="Wang J.Y."/>
            <person name="Zheng P.J."/>
            <person name="Li K.L."/>
            <person name="Liang Y.M."/>
            <person name="Chen X.F."/>
            <person name="Zhang C."/>
            <person name="Zhao X."/>
            <person name="He X."/>
            <person name="Zhang G.Q."/>
            <person name="Liu Z.J."/>
            <person name="Xu Q."/>
        </authorList>
    </citation>
    <scope>NUCLEOTIDE SEQUENCE [LARGE SCALE GENOMIC DNA]</scope>
    <source>
        <strain evidence="7">GZMU011</strain>
    </source>
</reference>
<keyword evidence="4" id="KW-0804">Transcription</keyword>
<keyword evidence="5" id="KW-0539">Nucleus</keyword>
<feature type="compositionally biased region" description="Polar residues" evidence="6">
    <location>
        <begin position="27"/>
        <end position="37"/>
    </location>
</feature>
<accession>A0ABD0U510</accession>
<dbReference type="AlphaFoldDB" id="A0ABD0U510"/>
<proteinExistence type="inferred from homology"/>
<keyword evidence="3" id="KW-0805">Transcription regulation</keyword>
<comment type="caution">
    <text evidence="7">The sequence shown here is derived from an EMBL/GenBank/DDBJ whole genome shotgun (WGS) entry which is preliminary data.</text>
</comment>
<evidence type="ECO:0000256" key="6">
    <source>
        <dbReference type="SAM" id="MobiDB-lite"/>
    </source>
</evidence>
<dbReference type="Proteomes" id="UP001552299">
    <property type="component" value="Unassembled WGS sequence"/>
</dbReference>
<keyword evidence="8" id="KW-1185">Reference proteome</keyword>
<evidence type="ECO:0008006" key="9">
    <source>
        <dbReference type="Google" id="ProtNLM"/>
    </source>
</evidence>